<accession>A0A3L6TC26</accession>
<keyword evidence="1" id="KW-0472">Membrane</keyword>
<dbReference type="Pfam" id="PF08246">
    <property type="entry name" value="Inhibitor_I29"/>
    <property type="match status" value="1"/>
</dbReference>
<gene>
    <name evidence="3" type="ORF">C2845_PM03G02250</name>
</gene>
<comment type="caution">
    <text evidence="3">The sequence shown here is derived from an EMBL/GenBank/DDBJ whole genome shotgun (WGS) entry which is preliminary data.</text>
</comment>
<keyword evidence="4" id="KW-1185">Reference proteome</keyword>
<protein>
    <recommendedName>
        <fullName evidence="2">Cathepsin propeptide inhibitor domain-containing protein</fullName>
    </recommendedName>
</protein>
<evidence type="ECO:0000313" key="3">
    <source>
        <dbReference type="EMBL" id="RLN35824.1"/>
    </source>
</evidence>
<feature type="transmembrane region" description="Helical" evidence="1">
    <location>
        <begin position="48"/>
        <end position="68"/>
    </location>
</feature>
<evidence type="ECO:0000259" key="2">
    <source>
        <dbReference type="SMART" id="SM00848"/>
    </source>
</evidence>
<dbReference type="InterPro" id="IPR013201">
    <property type="entry name" value="Prot_inhib_I29"/>
</dbReference>
<dbReference type="Proteomes" id="UP000275267">
    <property type="component" value="Unassembled WGS sequence"/>
</dbReference>
<evidence type="ECO:0000256" key="1">
    <source>
        <dbReference type="SAM" id="Phobius"/>
    </source>
</evidence>
<dbReference type="InterPro" id="IPR038765">
    <property type="entry name" value="Papain-like_cys_pep_sf"/>
</dbReference>
<dbReference type="Gene3D" id="1.10.287.2250">
    <property type="match status" value="1"/>
</dbReference>
<dbReference type="EMBL" id="PQIB02000002">
    <property type="protein sequence ID" value="RLN35824.1"/>
    <property type="molecule type" value="Genomic_DNA"/>
</dbReference>
<feature type="domain" description="Cathepsin propeptide inhibitor" evidence="2">
    <location>
        <begin position="202"/>
        <end position="259"/>
    </location>
</feature>
<proteinExistence type="predicted"/>
<organism evidence="3 4">
    <name type="scientific">Panicum miliaceum</name>
    <name type="common">Proso millet</name>
    <name type="synonym">Broomcorn millet</name>
    <dbReference type="NCBI Taxonomy" id="4540"/>
    <lineage>
        <taxon>Eukaryota</taxon>
        <taxon>Viridiplantae</taxon>
        <taxon>Streptophyta</taxon>
        <taxon>Embryophyta</taxon>
        <taxon>Tracheophyta</taxon>
        <taxon>Spermatophyta</taxon>
        <taxon>Magnoliopsida</taxon>
        <taxon>Liliopsida</taxon>
        <taxon>Poales</taxon>
        <taxon>Poaceae</taxon>
        <taxon>PACMAD clade</taxon>
        <taxon>Panicoideae</taxon>
        <taxon>Panicodae</taxon>
        <taxon>Paniceae</taxon>
        <taxon>Panicinae</taxon>
        <taxon>Panicum</taxon>
        <taxon>Panicum sect. Panicum</taxon>
    </lineage>
</organism>
<name>A0A3L6TC26_PANMI</name>
<keyword evidence="1" id="KW-0812">Transmembrane</keyword>
<dbReference type="OrthoDB" id="696604at2759"/>
<keyword evidence="1" id="KW-1133">Transmembrane helix</keyword>
<evidence type="ECO:0000313" key="4">
    <source>
        <dbReference type="Proteomes" id="UP000275267"/>
    </source>
</evidence>
<sequence>MSLRALSSLLIRRFSPRRIPAAQAETIGSASGRPARSLHTLSNPDAAVRALGALSVAGLAALVGFLYLKKDDKDGEVTHEGASNVVVTDMGAALNDPAIMAMFTDKDGNIACMEYNDYLLFRMHYLNRTKIPVTDREARSEVPDSRKVSVKQVGNVMKVDEAAMKKRFEELTKKHDEAYENYWKMVIEREYKVDEAVMKKRFEDWMEEYGRTYKDEEEKARRYEAFKVNAMKADKLNAHSRGDARYGPSNHGDWTEDEFKRMDCRQGDMDWKSYVEDMRAKYAEGRFDAHRRKVAPQELDCTDAVKKRFRGLAARKAEQERQANKH</sequence>
<dbReference type="SUPFAM" id="SSF54001">
    <property type="entry name" value="Cysteine proteinases"/>
    <property type="match status" value="1"/>
</dbReference>
<dbReference type="SMART" id="SM00848">
    <property type="entry name" value="Inhibitor_I29"/>
    <property type="match status" value="1"/>
</dbReference>
<reference evidence="4" key="1">
    <citation type="journal article" date="2019" name="Nat. Commun.">
        <title>The genome of broomcorn millet.</title>
        <authorList>
            <person name="Zou C."/>
            <person name="Miki D."/>
            <person name="Li D."/>
            <person name="Tang Q."/>
            <person name="Xiao L."/>
            <person name="Rajput S."/>
            <person name="Deng P."/>
            <person name="Jia W."/>
            <person name="Huang R."/>
            <person name="Zhang M."/>
            <person name="Sun Y."/>
            <person name="Hu J."/>
            <person name="Fu X."/>
            <person name="Schnable P.S."/>
            <person name="Li F."/>
            <person name="Zhang H."/>
            <person name="Feng B."/>
            <person name="Zhu X."/>
            <person name="Liu R."/>
            <person name="Schnable J.C."/>
            <person name="Zhu J.-K."/>
            <person name="Zhang H."/>
        </authorList>
    </citation>
    <scope>NUCLEOTIDE SEQUENCE [LARGE SCALE GENOMIC DNA]</scope>
</reference>
<dbReference type="STRING" id="4540.A0A3L6TC26"/>
<dbReference type="AlphaFoldDB" id="A0A3L6TC26"/>